<dbReference type="InterPro" id="IPR050570">
    <property type="entry name" value="Cell_wall_metabolism_enzyme"/>
</dbReference>
<accession>A0ABQ3LAV9</accession>
<dbReference type="CDD" id="cd12797">
    <property type="entry name" value="M23_peptidase"/>
    <property type="match status" value="1"/>
</dbReference>
<gene>
    <name evidence="2" type="ORF">GCM10008023_08770</name>
</gene>
<protein>
    <recommendedName>
        <fullName evidence="1">M23ase beta-sheet core domain-containing protein</fullName>
    </recommendedName>
</protein>
<name>A0ABQ3LAV9_9SPHN</name>
<evidence type="ECO:0000313" key="2">
    <source>
        <dbReference type="EMBL" id="GHH10656.1"/>
    </source>
</evidence>
<feature type="domain" description="M23ase beta-sheet core" evidence="1">
    <location>
        <begin position="84"/>
        <end position="176"/>
    </location>
</feature>
<dbReference type="SUPFAM" id="SSF51261">
    <property type="entry name" value="Duplicated hybrid motif"/>
    <property type="match status" value="1"/>
</dbReference>
<dbReference type="RefSeq" id="WP_189675241.1">
    <property type="nucleotide sequence ID" value="NZ_BNAQ01000001.1"/>
</dbReference>
<evidence type="ECO:0000313" key="3">
    <source>
        <dbReference type="Proteomes" id="UP000652430"/>
    </source>
</evidence>
<dbReference type="PANTHER" id="PTHR21666:SF270">
    <property type="entry name" value="MUREIN HYDROLASE ACTIVATOR ENVC"/>
    <property type="match status" value="1"/>
</dbReference>
<dbReference type="PANTHER" id="PTHR21666">
    <property type="entry name" value="PEPTIDASE-RELATED"/>
    <property type="match status" value="1"/>
</dbReference>
<comment type="caution">
    <text evidence="2">The sequence shown here is derived from an EMBL/GenBank/DDBJ whole genome shotgun (WGS) entry which is preliminary data.</text>
</comment>
<dbReference type="InterPro" id="IPR016047">
    <property type="entry name" value="M23ase_b-sheet_dom"/>
</dbReference>
<proteinExistence type="predicted"/>
<keyword evidence="3" id="KW-1185">Reference proteome</keyword>
<organism evidence="2 3">
    <name type="scientific">Sphingomonas glacialis</name>
    <dbReference type="NCBI Taxonomy" id="658225"/>
    <lineage>
        <taxon>Bacteria</taxon>
        <taxon>Pseudomonadati</taxon>
        <taxon>Pseudomonadota</taxon>
        <taxon>Alphaproteobacteria</taxon>
        <taxon>Sphingomonadales</taxon>
        <taxon>Sphingomonadaceae</taxon>
        <taxon>Sphingomonas</taxon>
    </lineage>
</organism>
<dbReference type="Gene3D" id="2.70.70.10">
    <property type="entry name" value="Glucose Permease (Domain IIA)"/>
    <property type="match status" value="1"/>
</dbReference>
<dbReference type="InterPro" id="IPR011055">
    <property type="entry name" value="Dup_hybrid_motif"/>
</dbReference>
<sequence length="202" mass="21297">MSRVARFVLISLAIMAAAWIALLALLPEASRRIGGSAERSPAVKSPPAVGAAGEGAVLAVPIGGVRRHDVRESWGDPRENGLREHHGTDLAAPANTPVLAAAPGTVEKLWTSVAGGTTVYVRSPARNWTYYYAHLSGYAPGLHEGQSVKVGAVLGYVGDTGNAGAGNFHLHFGLTHTTPDQHWYEGMDVDPYPYLAGKALPR</sequence>
<reference evidence="3" key="1">
    <citation type="journal article" date="2019" name="Int. J. Syst. Evol. Microbiol.">
        <title>The Global Catalogue of Microorganisms (GCM) 10K type strain sequencing project: providing services to taxonomists for standard genome sequencing and annotation.</title>
        <authorList>
            <consortium name="The Broad Institute Genomics Platform"/>
            <consortium name="The Broad Institute Genome Sequencing Center for Infectious Disease"/>
            <person name="Wu L."/>
            <person name="Ma J."/>
        </authorList>
    </citation>
    <scope>NUCLEOTIDE SEQUENCE [LARGE SCALE GENOMIC DNA]</scope>
    <source>
        <strain evidence="3">CGMCC 1.8957</strain>
    </source>
</reference>
<evidence type="ECO:0000259" key="1">
    <source>
        <dbReference type="Pfam" id="PF01551"/>
    </source>
</evidence>
<dbReference type="EMBL" id="BNAQ01000001">
    <property type="protein sequence ID" value="GHH10656.1"/>
    <property type="molecule type" value="Genomic_DNA"/>
</dbReference>
<dbReference type="Proteomes" id="UP000652430">
    <property type="component" value="Unassembled WGS sequence"/>
</dbReference>
<dbReference type="Pfam" id="PF01551">
    <property type="entry name" value="Peptidase_M23"/>
    <property type="match status" value="1"/>
</dbReference>